<dbReference type="PANTHER" id="PTHR33103">
    <property type="entry name" value="OS01G0153900 PROTEIN"/>
    <property type="match status" value="1"/>
</dbReference>
<evidence type="ECO:0000313" key="2">
    <source>
        <dbReference type="Proteomes" id="UP000554482"/>
    </source>
</evidence>
<reference evidence="1 2" key="1">
    <citation type="submission" date="2020-06" db="EMBL/GenBank/DDBJ databases">
        <title>Transcriptomic and genomic resources for Thalictrum thalictroides and T. hernandezii: Facilitating candidate gene discovery in an emerging model plant lineage.</title>
        <authorList>
            <person name="Arias T."/>
            <person name="Riano-Pachon D.M."/>
            <person name="Di Stilio V.S."/>
        </authorList>
    </citation>
    <scope>NUCLEOTIDE SEQUENCE [LARGE SCALE GENOMIC DNA]</scope>
    <source>
        <strain evidence="2">cv. WT478/WT964</strain>
        <tissue evidence="1">Leaves</tissue>
    </source>
</reference>
<evidence type="ECO:0000313" key="1">
    <source>
        <dbReference type="EMBL" id="KAF5204483.1"/>
    </source>
</evidence>
<organism evidence="1 2">
    <name type="scientific">Thalictrum thalictroides</name>
    <name type="common">Rue-anemone</name>
    <name type="synonym">Anemone thalictroides</name>
    <dbReference type="NCBI Taxonomy" id="46969"/>
    <lineage>
        <taxon>Eukaryota</taxon>
        <taxon>Viridiplantae</taxon>
        <taxon>Streptophyta</taxon>
        <taxon>Embryophyta</taxon>
        <taxon>Tracheophyta</taxon>
        <taxon>Spermatophyta</taxon>
        <taxon>Magnoliopsida</taxon>
        <taxon>Ranunculales</taxon>
        <taxon>Ranunculaceae</taxon>
        <taxon>Thalictroideae</taxon>
        <taxon>Thalictrum</taxon>
    </lineage>
</organism>
<dbReference type="Proteomes" id="UP000554482">
    <property type="component" value="Unassembled WGS sequence"/>
</dbReference>
<name>A0A7J6X534_THATH</name>
<comment type="caution">
    <text evidence="1">The sequence shown here is derived from an EMBL/GenBank/DDBJ whole genome shotgun (WGS) entry which is preliminary data.</text>
</comment>
<gene>
    <name evidence="1" type="ORF">FRX31_005928</name>
</gene>
<keyword evidence="2" id="KW-1185">Reference proteome</keyword>
<dbReference type="EMBL" id="JABWDY010005355">
    <property type="protein sequence ID" value="KAF5204483.1"/>
    <property type="molecule type" value="Genomic_DNA"/>
</dbReference>
<dbReference type="PANTHER" id="PTHR33103:SF27">
    <property type="entry name" value="OS04G0594700 PROTEIN"/>
    <property type="match status" value="1"/>
</dbReference>
<dbReference type="OrthoDB" id="913951at2759"/>
<dbReference type="Pfam" id="PF05056">
    <property type="entry name" value="DUF674"/>
    <property type="match status" value="1"/>
</dbReference>
<protein>
    <submittedName>
        <fullName evidence="1">Uncharacterized protein</fullName>
    </submittedName>
</protein>
<proteinExistence type="predicted"/>
<dbReference type="InterPro" id="IPR007750">
    <property type="entry name" value="DUF674"/>
</dbReference>
<accession>A0A7J6X534</accession>
<sequence length="114" mass="12634">MTGCPSLGSMDNLYKSKENLCDEDPENFKRYQKPFNPKTNGGFLKGPEIFMATDELLVVPFSSVSSVSFITKLGVPLSDLEERIATVGEQEVRSIFLASWTTSTALTNVFCKKN</sequence>
<dbReference type="AlphaFoldDB" id="A0A7J6X534"/>